<sequence>MNSQVGFYGKLPGAGDFVQRRLPAAFVESWDRHFQRAIETGRRELGAQWTAAWRDGLAWRFVLPARVCGDGGWCGLIGPAEDRVGRGFPMMLAAPWAGDPAGMPGDAAWFDALERVYRSAQYEAVSVETFDARVAALPHPLASAQDVAQFWHGLDWGGGQWQLTSVQGASAAALLTEAWQQLSARPGAWCLWWTQGAQRLLATRGLPRSYAALLEPVRAPGGAASTAHAVAHDDRTGERGLASAWPERLDVSSHSRVRLDEWREPLESATQPDAASDPSAATLWRMTGQTSGASSASWSSTENIGASAITTVHASGASERHFEAGTRTGRAALPEPVPARVDAAVLSLDHGRTLLISADDGLPDPRRRAALGIRAAALASAPDLASLQANLLALHRPLCAISEDPLEPVTEEGVALVARFIEGRVQLLRIGTACAWHWRRGVLRPLFVERAEGAGGEFDDLLFGTAWLTMPGLGTAQPPHCDEASGEFGAGDRLVLLATRALAPLPQTLVAEALGLPACDDARAYLAAHAGLDPQPLRWPLAVIGSDA</sequence>
<keyword evidence="3" id="KW-1185">Reference proteome</keyword>
<evidence type="ECO:0000313" key="3">
    <source>
        <dbReference type="Proteomes" id="UP000494363"/>
    </source>
</evidence>
<dbReference type="InterPro" id="IPR038225">
    <property type="entry name" value="TagF_sf"/>
</dbReference>
<proteinExistence type="predicted"/>
<protein>
    <recommendedName>
        <fullName evidence="4">Type VI secretion system-associated protein TagF</fullName>
    </recommendedName>
</protein>
<dbReference type="AlphaFoldDB" id="A0A6J5DA51"/>
<dbReference type="InterPro" id="IPR017748">
    <property type="entry name" value="TagF"/>
</dbReference>
<dbReference type="Proteomes" id="UP000494363">
    <property type="component" value="Unassembled WGS sequence"/>
</dbReference>
<dbReference type="Gene3D" id="3.40.1730.10">
    <property type="entry name" value="pa0076 domain"/>
    <property type="match status" value="1"/>
</dbReference>
<gene>
    <name evidence="2" type="ORF">LMG29542_01427</name>
</gene>
<dbReference type="NCBIfam" id="TIGR03373">
    <property type="entry name" value="VI_minor_4"/>
    <property type="match status" value="1"/>
</dbReference>
<reference evidence="2 3" key="1">
    <citation type="submission" date="2020-04" db="EMBL/GenBank/DDBJ databases">
        <authorList>
            <person name="De Canck E."/>
        </authorList>
    </citation>
    <scope>NUCLEOTIDE SEQUENCE [LARGE SCALE GENOMIC DNA]</scope>
    <source>
        <strain evidence="2 3">LMG 29542</strain>
    </source>
</reference>
<evidence type="ECO:0000313" key="2">
    <source>
        <dbReference type="EMBL" id="CAB3751160.1"/>
    </source>
</evidence>
<feature type="region of interest" description="Disordered" evidence="1">
    <location>
        <begin position="222"/>
        <end position="246"/>
    </location>
</feature>
<evidence type="ECO:0000256" key="1">
    <source>
        <dbReference type="SAM" id="MobiDB-lite"/>
    </source>
</evidence>
<name>A0A6J5DA51_9BURK</name>
<dbReference type="Pfam" id="PF09867">
    <property type="entry name" value="TagF_N"/>
    <property type="match status" value="1"/>
</dbReference>
<dbReference type="EMBL" id="CADIKH010000005">
    <property type="protein sequence ID" value="CAB3751160.1"/>
    <property type="molecule type" value="Genomic_DNA"/>
</dbReference>
<dbReference type="RefSeq" id="WP_175225754.1">
    <property type="nucleotide sequence ID" value="NZ_CADIKH010000005.1"/>
</dbReference>
<evidence type="ECO:0008006" key="4">
    <source>
        <dbReference type="Google" id="ProtNLM"/>
    </source>
</evidence>
<accession>A0A6J5DA51</accession>
<organism evidence="2 3">
    <name type="scientific">Paraburkholderia humisilvae</name>
    <dbReference type="NCBI Taxonomy" id="627669"/>
    <lineage>
        <taxon>Bacteria</taxon>
        <taxon>Pseudomonadati</taxon>
        <taxon>Pseudomonadota</taxon>
        <taxon>Betaproteobacteria</taxon>
        <taxon>Burkholderiales</taxon>
        <taxon>Burkholderiaceae</taxon>
        <taxon>Paraburkholderia</taxon>
    </lineage>
</organism>